<evidence type="ECO:0000256" key="1">
    <source>
        <dbReference type="ARBA" id="ARBA00004123"/>
    </source>
</evidence>
<name>A0A834U8Y9_VESPE</name>
<dbReference type="SUPFAM" id="SSF52540">
    <property type="entry name" value="P-loop containing nucleoside triphosphate hydrolases"/>
    <property type="match status" value="1"/>
</dbReference>
<feature type="coiled-coil region" evidence="8">
    <location>
        <begin position="842"/>
        <end position="897"/>
    </location>
</feature>
<evidence type="ECO:0000313" key="11">
    <source>
        <dbReference type="Proteomes" id="UP000600918"/>
    </source>
</evidence>
<evidence type="ECO:0000256" key="8">
    <source>
        <dbReference type="SAM" id="Coils"/>
    </source>
</evidence>
<keyword evidence="6" id="KW-0131">Cell cycle</keyword>
<dbReference type="EMBL" id="JACSDY010000008">
    <property type="protein sequence ID" value="KAF7422145.1"/>
    <property type="molecule type" value="Genomic_DNA"/>
</dbReference>
<feature type="coiled-coil region" evidence="8">
    <location>
        <begin position="402"/>
        <end position="499"/>
    </location>
</feature>
<dbReference type="GO" id="GO:0005634">
    <property type="term" value="C:nucleus"/>
    <property type="evidence" value="ECO:0007669"/>
    <property type="project" value="UniProtKB-SubCell"/>
</dbReference>
<dbReference type="Gene3D" id="1.20.1060.20">
    <property type="match status" value="1"/>
</dbReference>
<dbReference type="GO" id="GO:0051301">
    <property type="term" value="P:cell division"/>
    <property type="evidence" value="ECO:0007669"/>
    <property type="project" value="UniProtKB-KW"/>
</dbReference>
<evidence type="ECO:0000256" key="2">
    <source>
        <dbReference type="ARBA" id="ARBA00022618"/>
    </source>
</evidence>
<evidence type="ECO:0000256" key="4">
    <source>
        <dbReference type="ARBA" id="ARBA00023054"/>
    </source>
</evidence>
<proteinExistence type="inferred from homology"/>
<keyword evidence="11" id="KW-1185">Reference proteome</keyword>
<gene>
    <name evidence="10" type="ORF">H0235_009981</name>
</gene>
<reference evidence="10" key="1">
    <citation type="journal article" date="2020" name="G3 (Bethesda)">
        <title>High-Quality Assemblies for Three Invasive Social Wasps from the &lt;i&gt;Vespula&lt;/i&gt; Genus.</title>
        <authorList>
            <person name="Harrop T.W.R."/>
            <person name="Guhlin J."/>
            <person name="McLaughlin G.M."/>
            <person name="Permina E."/>
            <person name="Stockwell P."/>
            <person name="Gilligan J."/>
            <person name="Le Lec M.F."/>
            <person name="Gruber M.A.M."/>
            <person name="Quinn O."/>
            <person name="Lovegrove M."/>
            <person name="Duncan E.J."/>
            <person name="Remnant E.J."/>
            <person name="Van Eeckhoven J."/>
            <person name="Graham B."/>
            <person name="Knapp R.A."/>
            <person name="Langford K.W."/>
            <person name="Kronenberg Z."/>
            <person name="Press M.O."/>
            <person name="Eacker S.M."/>
            <person name="Wilson-Rankin E.E."/>
            <person name="Purcell J."/>
            <person name="Lester P.J."/>
            <person name="Dearden P.K."/>
        </authorList>
    </citation>
    <scope>NUCLEOTIDE SEQUENCE</scope>
    <source>
        <strain evidence="10">Volc-1</strain>
    </source>
</reference>
<dbReference type="InterPro" id="IPR003395">
    <property type="entry name" value="RecF/RecN/SMC_N"/>
</dbReference>
<dbReference type="PANTHER" id="PTHR18937">
    <property type="entry name" value="STRUCTURAL MAINTENANCE OF CHROMOSOMES SMC FAMILY MEMBER"/>
    <property type="match status" value="1"/>
</dbReference>
<evidence type="ECO:0000313" key="10">
    <source>
        <dbReference type="EMBL" id="KAF7422145.1"/>
    </source>
</evidence>
<dbReference type="GO" id="GO:0007062">
    <property type="term" value="P:sister chromatid cohesion"/>
    <property type="evidence" value="ECO:0007669"/>
    <property type="project" value="TreeGrafter"/>
</dbReference>
<comment type="subcellular location">
    <subcellularLocation>
        <location evidence="1 7">Nucleus</location>
    </subcellularLocation>
</comment>
<dbReference type="Gene3D" id="3.40.50.300">
    <property type="entry name" value="P-loop containing nucleotide triphosphate hydrolases"/>
    <property type="match status" value="2"/>
</dbReference>
<organism evidence="10 11">
    <name type="scientific">Vespula pensylvanica</name>
    <name type="common">Western yellow jacket</name>
    <name type="synonym">Wasp</name>
    <dbReference type="NCBI Taxonomy" id="30213"/>
    <lineage>
        <taxon>Eukaryota</taxon>
        <taxon>Metazoa</taxon>
        <taxon>Ecdysozoa</taxon>
        <taxon>Arthropoda</taxon>
        <taxon>Hexapoda</taxon>
        <taxon>Insecta</taxon>
        <taxon>Pterygota</taxon>
        <taxon>Neoptera</taxon>
        <taxon>Endopterygota</taxon>
        <taxon>Hymenoptera</taxon>
        <taxon>Apocrita</taxon>
        <taxon>Aculeata</taxon>
        <taxon>Vespoidea</taxon>
        <taxon>Vespidae</taxon>
        <taxon>Vespinae</taxon>
        <taxon>Vespula</taxon>
    </lineage>
</organism>
<dbReference type="InterPro" id="IPR036277">
    <property type="entry name" value="SMC_hinge_sf"/>
</dbReference>
<evidence type="ECO:0000256" key="6">
    <source>
        <dbReference type="ARBA" id="ARBA00023306"/>
    </source>
</evidence>
<evidence type="ECO:0000259" key="9">
    <source>
        <dbReference type="SMART" id="SM00968"/>
    </source>
</evidence>
<keyword evidence="4 8" id="KW-0175">Coiled coil</keyword>
<dbReference type="Gene3D" id="3.30.70.1620">
    <property type="match status" value="1"/>
</dbReference>
<dbReference type="GO" id="GO:0016887">
    <property type="term" value="F:ATP hydrolysis activity"/>
    <property type="evidence" value="ECO:0007669"/>
    <property type="project" value="InterPro"/>
</dbReference>
<sequence>MRVHLQKIILYNFKSFCGEVIIGPFQPFTTIIGPNGAGKSNIMDAISFVMGEKISSLRVRRLNDLISKKSDGTLMTHSIIIIIINCSAHVTVIFEIEGRSKEFTRGIHNSSNVYKINKQVVKVEFYKHKLASLGLNIKSKNFLVFQGNIEAMCITSPKEISIMFDEISKSAELKSEYERLKNKMHEIDLDLRHIIQKKKCLLTEKKRLLIQQQEAEEYNLLQEEYHDKKTELQLFRLFHIRRELDDLKLLWNDNISKMNKYEDEKKSAEIILEQKKKKYFEVINQETMMENNLITIDLQQTHQTTQLVAAKEKISHLQQKIPFIRTSLTKAHLADEVHNKTMKDLEKELTKIEVLKMNLTQSVSSELESQGSNMELDNAQVKEYYLLKGTVQRECVKFTKNLNVLRHDQENDQNKLDNEKRKKIEVEDKKKKLQFMLKETEKRLERLEQYVIKTEVTLTDQKNMEHNLETDITQNKIAIEEMEVELDKITNKLNDITIDKFAVSREYQKLNTITILKDLFPEVYGRLFTLCKPIHERYNIAVTKVLWKYKDAIIVKTEKVAKQCIEYLKRQQISVETFLPLDSLKIQPFNDQLKNNLSDMIYPKTVQFLYDVIEYFPKEISNAISFVSKNTLLCETSEDARKVAYENHLNDRYTCVALDGSYYQKSGIISGGSFDLSAKSAIWKDKQIQEMKLRKVALIEKIKKASKCIRKQSELNTMNSEILSLTNKLKYSRIDVDNIKKQIVDFKQEIENIDHQLISIFKNIESIEKIINKRYNKIQDIENQICNVEDRIFSVFCRNINIANIRIYEKGRLRIYGEQKKRECELENQYNCIKNALDFEKHYNTKDEIEKYEIAVQAAEEQLKIALEEESAITDIVDKQKDELKELRHIHTNIKTEVIKMKNEVAQCRHQIGIVAKLILETRRERTIIEVKIKQKKIEMNNIFKSCQMEDIIIPMTHQNTLNNSPWVSSINTSSSNTEQSEDGIFSKINFSFLLYELQIINGDQFDNVKTQLLKNISTIQNKLDSISAPNLKAAENLELICKKLDAINKTLKDTRNTAHIARNKFTRVKEERISRFMKCFDYLTFHIDYIYKYLLNNMSAQATLVPYNPEEPYLDDINYSCIVPGKRFHFLSSLSGGEQVLAILTLLFAIHRYEAAPFIILDEIDAALDKINIVNVVNFIRSNLDLMHFITISLKKELFVNADGFIGVTARQEQELVESSVFLLSFESYGSKPNN</sequence>
<dbReference type="GO" id="GO:0008278">
    <property type="term" value="C:cohesin complex"/>
    <property type="evidence" value="ECO:0007669"/>
    <property type="project" value="TreeGrafter"/>
</dbReference>
<evidence type="ECO:0000256" key="7">
    <source>
        <dbReference type="PIRNR" id="PIRNR005719"/>
    </source>
</evidence>
<keyword evidence="2" id="KW-0132">Cell division</keyword>
<feature type="domain" description="SMC hinge" evidence="9">
    <location>
        <begin position="521"/>
        <end position="644"/>
    </location>
</feature>
<comment type="similarity">
    <text evidence="7">Belongs to the SMC family.</text>
</comment>
<dbReference type="InterPro" id="IPR027417">
    <property type="entry name" value="P-loop_NTPase"/>
</dbReference>
<dbReference type="GO" id="GO:0005524">
    <property type="term" value="F:ATP binding"/>
    <property type="evidence" value="ECO:0007669"/>
    <property type="project" value="InterPro"/>
</dbReference>
<dbReference type="Pfam" id="PF06470">
    <property type="entry name" value="SMC_hinge"/>
    <property type="match status" value="1"/>
</dbReference>
<dbReference type="SMART" id="SM00968">
    <property type="entry name" value="SMC_hinge"/>
    <property type="match status" value="1"/>
</dbReference>
<dbReference type="Proteomes" id="UP000600918">
    <property type="component" value="Unassembled WGS sequence"/>
</dbReference>
<feature type="coiled-coil region" evidence="8">
    <location>
        <begin position="736"/>
        <end position="784"/>
    </location>
</feature>
<dbReference type="InterPro" id="IPR010935">
    <property type="entry name" value="SMC_hinge"/>
</dbReference>
<accession>A0A834U8Y9</accession>
<dbReference type="InterPro" id="IPR024704">
    <property type="entry name" value="SMC"/>
</dbReference>
<dbReference type="GO" id="GO:0003677">
    <property type="term" value="F:DNA binding"/>
    <property type="evidence" value="ECO:0007669"/>
    <property type="project" value="TreeGrafter"/>
</dbReference>
<comment type="caution">
    <text evidence="10">The sequence shown here is derived from an EMBL/GenBank/DDBJ whole genome shotgun (WGS) entry which is preliminary data.</text>
</comment>
<dbReference type="AlphaFoldDB" id="A0A834U8Y9"/>
<keyword evidence="5 7" id="KW-0539">Nucleus</keyword>
<dbReference type="Pfam" id="PF02463">
    <property type="entry name" value="SMC_N"/>
    <property type="match status" value="1"/>
</dbReference>
<keyword evidence="3" id="KW-0498">Mitosis</keyword>
<evidence type="ECO:0000256" key="3">
    <source>
        <dbReference type="ARBA" id="ARBA00022776"/>
    </source>
</evidence>
<dbReference type="SUPFAM" id="SSF75553">
    <property type="entry name" value="Smc hinge domain"/>
    <property type="match status" value="1"/>
</dbReference>
<dbReference type="PIRSF" id="PIRSF005719">
    <property type="entry name" value="SMC"/>
    <property type="match status" value="1"/>
</dbReference>
<evidence type="ECO:0000256" key="5">
    <source>
        <dbReference type="ARBA" id="ARBA00023242"/>
    </source>
</evidence>
<dbReference type="PANTHER" id="PTHR18937:SF12">
    <property type="entry name" value="STRUCTURAL MAINTENANCE OF CHROMOSOMES PROTEIN"/>
    <property type="match status" value="1"/>
</dbReference>
<protein>
    <recommendedName>
        <fullName evidence="7">Structural maintenance of chromosomes protein</fullName>
    </recommendedName>
</protein>